<dbReference type="SMART" id="SM00020">
    <property type="entry name" value="Tryp_SPc"/>
    <property type="match status" value="1"/>
</dbReference>
<accession>A6GAL9</accession>
<feature type="domain" description="Peptidase S1" evidence="4">
    <location>
        <begin position="21"/>
        <end position="244"/>
    </location>
</feature>
<evidence type="ECO:0000256" key="3">
    <source>
        <dbReference type="SAM" id="MobiDB-lite"/>
    </source>
</evidence>
<dbReference type="PROSITE" id="PS50240">
    <property type="entry name" value="TRYPSIN_DOM"/>
    <property type="match status" value="1"/>
</dbReference>
<keyword evidence="2" id="KW-1015">Disulfide bond</keyword>
<comment type="caution">
    <text evidence="5">The sequence shown here is derived from an EMBL/GenBank/DDBJ whole genome shotgun (WGS) entry which is preliminary data.</text>
</comment>
<dbReference type="InterPro" id="IPR009003">
    <property type="entry name" value="Peptidase_S1_PA"/>
</dbReference>
<evidence type="ECO:0000313" key="6">
    <source>
        <dbReference type="Proteomes" id="UP000005801"/>
    </source>
</evidence>
<feature type="region of interest" description="Disordered" evidence="3">
    <location>
        <begin position="1"/>
        <end position="25"/>
    </location>
</feature>
<dbReference type="AlphaFoldDB" id="A6GAL9"/>
<organism evidence="5 6">
    <name type="scientific">Plesiocystis pacifica SIR-1</name>
    <dbReference type="NCBI Taxonomy" id="391625"/>
    <lineage>
        <taxon>Bacteria</taxon>
        <taxon>Pseudomonadati</taxon>
        <taxon>Myxococcota</taxon>
        <taxon>Polyangia</taxon>
        <taxon>Nannocystales</taxon>
        <taxon>Nannocystaceae</taxon>
        <taxon>Plesiocystis</taxon>
    </lineage>
</organism>
<name>A6GAL9_9BACT</name>
<evidence type="ECO:0000256" key="2">
    <source>
        <dbReference type="ARBA" id="ARBA00023157"/>
    </source>
</evidence>
<sequence length="444" mass="45770">MAVAHAGDPVVDAPPPGEPLIANGAQTEPCQWPTTVHLSSSAGACTGTLIHPEIISTAAHCLKNWEVDPEGPLAVPNQVTFGEHAIQPKRQVGVEYCEVNPDYRYWENNGVNGSDYAFCKLTGPVYDVPLTPPVYGCETEIISAGRPAVMVGFGNNEPGDGAGHKRYGESVIQAVSEADNRVVVGAVGNAACQGDSGGPAFVQYPDGSWRTFGIVSGGPQPCGAGPDVYALLHGAVPWIEEVSGVDVTPCHDVDGTWAPTPACQKFAMDPWVVQSAWPEWCPDELSAPSSTCGPSFDSEPDSVAPVVAIVSPASGAEFELDESIDIEVDASDEGHGVASVTLLIDGAEAAVDEHEPWLFAGASFPAGSYELVAVAEDYSGNVTESAPVWIGVGEPAGGDENGGTGDGPGLDGGEGCGCTSSDEGTGVLGLMLLVALGGWRRRTS</sequence>
<dbReference type="EMBL" id="ABCS01000052">
    <property type="protein sequence ID" value="EDM77081.1"/>
    <property type="molecule type" value="Genomic_DNA"/>
</dbReference>
<dbReference type="PRINTS" id="PR00722">
    <property type="entry name" value="CHYMOTRYPSIN"/>
</dbReference>
<dbReference type="Proteomes" id="UP000005801">
    <property type="component" value="Unassembled WGS sequence"/>
</dbReference>
<reference evidence="5 6" key="1">
    <citation type="submission" date="2007-06" db="EMBL/GenBank/DDBJ databases">
        <authorList>
            <person name="Shimkets L."/>
            <person name="Ferriera S."/>
            <person name="Johnson J."/>
            <person name="Kravitz S."/>
            <person name="Beeson K."/>
            <person name="Sutton G."/>
            <person name="Rogers Y.-H."/>
            <person name="Friedman R."/>
            <person name="Frazier M."/>
            <person name="Venter J.C."/>
        </authorList>
    </citation>
    <scope>NUCLEOTIDE SEQUENCE [LARGE SCALE GENOMIC DNA]</scope>
    <source>
        <strain evidence="5 6">SIR-1</strain>
    </source>
</reference>
<dbReference type="InterPro" id="IPR050430">
    <property type="entry name" value="Peptidase_S1"/>
</dbReference>
<dbReference type="GO" id="GO:0004252">
    <property type="term" value="F:serine-type endopeptidase activity"/>
    <property type="evidence" value="ECO:0007669"/>
    <property type="project" value="InterPro"/>
</dbReference>
<evidence type="ECO:0000259" key="4">
    <source>
        <dbReference type="PROSITE" id="PS50240"/>
    </source>
</evidence>
<comment type="similarity">
    <text evidence="1">Belongs to the peptidase S1 family.</text>
</comment>
<dbReference type="Pfam" id="PF00089">
    <property type="entry name" value="Trypsin"/>
    <property type="match status" value="1"/>
</dbReference>
<dbReference type="STRING" id="391625.PPSIR1_19599"/>
<feature type="region of interest" description="Disordered" evidence="3">
    <location>
        <begin position="393"/>
        <end position="418"/>
    </location>
</feature>
<dbReference type="InterPro" id="IPR013783">
    <property type="entry name" value="Ig-like_fold"/>
</dbReference>
<dbReference type="GO" id="GO:0006508">
    <property type="term" value="P:proteolysis"/>
    <property type="evidence" value="ECO:0007669"/>
    <property type="project" value="InterPro"/>
</dbReference>
<dbReference type="PANTHER" id="PTHR24276:SF98">
    <property type="entry name" value="FI18310P1-RELATED"/>
    <property type="match status" value="1"/>
</dbReference>
<evidence type="ECO:0000313" key="5">
    <source>
        <dbReference type="EMBL" id="EDM77081.1"/>
    </source>
</evidence>
<dbReference type="Gene3D" id="2.40.10.10">
    <property type="entry name" value="Trypsin-like serine proteases"/>
    <property type="match status" value="1"/>
</dbReference>
<evidence type="ECO:0000256" key="1">
    <source>
        <dbReference type="ARBA" id="ARBA00007664"/>
    </source>
</evidence>
<proteinExistence type="inferred from homology"/>
<dbReference type="Gene3D" id="2.60.40.10">
    <property type="entry name" value="Immunoglobulins"/>
    <property type="match status" value="1"/>
</dbReference>
<keyword evidence="6" id="KW-1185">Reference proteome</keyword>
<feature type="compositionally biased region" description="Gly residues" evidence="3">
    <location>
        <begin position="394"/>
        <end position="416"/>
    </location>
</feature>
<dbReference type="InterPro" id="IPR001254">
    <property type="entry name" value="Trypsin_dom"/>
</dbReference>
<dbReference type="eggNOG" id="COG5640">
    <property type="taxonomic scope" value="Bacteria"/>
</dbReference>
<gene>
    <name evidence="5" type="ORF">PPSIR1_19599</name>
</gene>
<dbReference type="SUPFAM" id="SSF50494">
    <property type="entry name" value="Trypsin-like serine proteases"/>
    <property type="match status" value="1"/>
</dbReference>
<dbReference type="InterPro" id="IPR024038">
    <property type="entry name" value="MYXO-CTERM"/>
</dbReference>
<protein>
    <recommendedName>
        <fullName evidence="4">Peptidase S1 domain-containing protein</fullName>
    </recommendedName>
</protein>
<dbReference type="InterPro" id="IPR017756">
    <property type="entry name" value="TM_Gly-Cys-Arg_CS"/>
</dbReference>
<dbReference type="NCBIfam" id="TIGR03382">
    <property type="entry name" value="GC_trans_RRR"/>
    <property type="match status" value="1"/>
</dbReference>
<dbReference type="InterPro" id="IPR001314">
    <property type="entry name" value="Peptidase_S1A"/>
</dbReference>
<dbReference type="PANTHER" id="PTHR24276">
    <property type="entry name" value="POLYSERASE-RELATED"/>
    <property type="match status" value="1"/>
</dbReference>
<dbReference type="RefSeq" id="WP_006973761.1">
    <property type="nucleotide sequence ID" value="NZ_ABCS01000052.1"/>
</dbReference>
<dbReference type="InterPro" id="IPR043504">
    <property type="entry name" value="Peptidase_S1_PA_chymotrypsin"/>
</dbReference>
<dbReference type="NCBIfam" id="TIGR03901">
    <property type="entry name" value="MYXO-CTERM"/>
    <property type="match status" value="1"/>
</dbReference>
<dbReference type="Pfam" id="PF17957">
    <property type="entry name" value="Big_7"/>
    <property type="match status" value="1"/>
</dbReference>